<dbReference type="PANTHER" id="PTHR24180">
    <property type="entry name" value="CYCLIN-DEPENDENT KINASE INHIBITOR 2C-RELATED"/>
    <property type="match status" value="1"/>
</dbReference>
<dbReference type="SMART" id="SM00248">
    <property type="entry name" value="ANK"/>
    <property type="match status" value="4"/>
</dbReference>
<feature type="compositionally biased region" description="Low complexity" evidence="4">
    <location>
        <begin position="14"/>
        <end position="29"/>
    </location>
</feature>
<reference evidence="5 6" key="1">
    <citation type="journal article" date="2017" name="Genome Biol. Evol.">
        <title>Phytophthora megakarya and P. palmivora, closely related causal agents of cacao black pod rot, underwent increases in genome sizes and gene numbers by different mechanisms.</title>
        <authorList>
            <person name="Ali S.S."/>
            <person name="Shao J."/>
            <person name="Lary D.J."/>
            <person name="Kronmiller B."/>
            <person name="Shen D."/>
            <person name="Strem M.D."/>
            <person name="Amoako-Attah I."/>
            <person name="Akrofi A.Y."/>
            <person name="Begoude B.A."/>
            <person name="Ten Hoopen G.M."/>
            <person name="Coulibaly K."/>
            <person name="Kebe B.I."/>
            <person name="Melnick R.L."/>
            <person name="Guiltinan M.J."/>
            <person name="Tyler B.M."/>
            <person name="Meinhardt L.W."/>
            <person name="Bailey B.A."/>
        </authorList>
    </citation>
    <scope>NUCLEOTIDE SEQUENCE [LARGE SCALE GENOMIC DNA]</scope>
    <source>
        <strain evidence="6">sbr112.9</strain>
    </source>
</reference>
<comment type="caution">
    <text evidence="5">The sequence shown here is derived from an EMBL/GenBank/DDBJ whole genome shotgun (WGS) entry which is preliminary data.</text>
</comment>
<feature type="repeat" description="ANK" evidence="3">
    <location>
        <begin position="313"/>
        <end position="345"/>
    </location>
</feature>
<dbReference type="PROSITE" id="PS50297">
    <property type="entry name" value="ANK_REP_REGION"/>
    <property type="match status" value="2"/>
</dbReference>
<evidence type="ECO:0000313" key="5">
    <source>
        <dbReference type="EMBL" id="POM68852.1"/>
    </source>
</evidence>
<feature type="repeat" description="ANK" evidence="3">
    <location>
        <begin position="280"/>
        <end position="312"/>
    </location>
</feature>
<evidence type="ECO:0000256" key="4">
    <source>
        <dbReference type="SAM" id="MobiDB-lite"/>
    </source>
</evidence>
<protein>
    <submittedName>
        <fullName evidence="5">Ankyrin repeat-containing protein</fullName>
    </submittedName>
</protein>
<feature type="region of interest" description="Disordered" evidence="4">
    <location>
        <begin position="1"/>
        <end position="87"/>
    </location>
</feature>
<dbReference type="Pfam" id="PF12796">
    <property type="entry name" value="Ank_2"/>
    <property type="match status" value="2"/>
</dbReference>
<dbReference type="PRINTS" id="PR01415">
    <property type="entry name" value="ANKYRIN"/>
</dbReference>
<accession>A0A2P4XTI6</accession>
<dbReference type="InterPro" id="IPR036770">
    <property type="entry name" value="Ankyrin_rpt-contain_sf"/>
</dbReference>
<feature type="compositionally biased region" description="Basic and acidic residues" evidence="4">
    <location>
        <begin position="69"/>
        <end position="80"/>
    </location>
</feature>
<gene>
    <name evidence="5" type="ORF">PHPALM_14931</name>
</gene>
<organism evidence="5 6">
    <name type="scientific">Phytophthora palmivora</name>
    <dbReference type="NCBI Taxonomy" id="4796"/>
    <lineage>
        <taxon>Eukaryota</taxon>
        <taxon>Sar</taxon>
        <taxon>Stramenopiles</taxon>
        <taxon>Oomycota</taxon>
        <taxon>Peronosporomycetes</taxon>
        <taxon>Peronosporales</taxon>
        <taxon>Peronosporaceae</taxon>
        <taxon>Phytophthora</taxon>
    </lineage>
</organism>
<evidence type="ECO:0000313" key="6">
    <source>
        <dbReference type="Proteomes" id="UP000237271"/>
    </source>
</evidence>
<feature type="repeat" description="ANK" evidence="3">
    <location>
        <begin position="247"/>
        <end position="279"/>
    </location>
</feature>
<dbReference type="PANTHER" id="PTHR24180:SF45">
    <property type="entry name" value="POLY [ADP-RIBOSE] POLYMERASE TANKYRASE"/>
    <property type="match status" value="1"/>
</dbReference>
<dbReference type="InterPro" id="IPR051637">
    <property type="entry name" value="Ank_repeat_dom-contain_49"/>
</dbReference>
<evidence type="ECO:0000256" key="3">
    <source>
        <dbReference type="PROSITE-ProRule" id="PRU00023"/>
    </source>
</evidence>
<dbReference type="OrthoDB" id="46760at2759"/>
<keyword evidence="6" id="KW-1185">Reference proteome</keyword>
<dbReference type="PROSITE" id="PS50088">
    <property type="entry name" value="ANK_REPEAT"/>
    <property type="match status" value="3"/>
</dbReference>
<dbReference type="Gene3D" id="1.25.40.20">
    <property type="entry name" value="Ankyrin repeat-containing domain"/>
    <property type="match status" value="2"/>
</dbReference>
<keyword evidence="2 3" id="KW-0040">ANK repeat</keyword>
<name>A0A2P4XTI6_9STRA</name>
<dbReference type="SUPFAM" id="SSF48403">
    <property type="entry name" value="Ankyrin repeat"/>
    <property type="match status" value="1"/>
</dbReference>
<dbReference type="InterPro" id="IPR002110">
    <property type="entry name" value="Ankyrin_rpt"/>
</dbReference>
<evidence type="ECO:0000256" key="2">
    <source>
        <dbReference type="ARBA" id="ARBA00023043"/>
    </source>
</evidence>
<dbReference type="Proteomes" id="UP000237271">
    <property type="component" value="Unassembled WGS sequence"/>
</dbReference>
<proteinExistence type="predicted"/>
<sequence>MITGPESDGDSPGSTKDPTPSQDDPSQDAPVDDSESSEAKVAPTISPAKNLTLAEGKARAQAAKTASQKRSEEMAADAKKRAALGSPTEAPAIAKGYRSLFDFESEEAEEEGAVTESQAISYDLDEQQENLLNSKTFLHGEFAGSMETLQSVVKLPSAKDMESQSPLLAVVVRVAERRKQWLEKQGFSEYWELVEKGVQATLKYLEEEQVTIVTGERLKAVWNETEQEAVDEIVALIHQGTDVKSSDGGAALCYAAKLDLNNVFSLLLEQSADVATSDEDGMTALHYAARYGHLEVVSLLLQHGADVAATEEYGKTALHYAASNGYTEVVSLLLQHGADVAATEEDGKTALHYAARNGKTEEIGSGDVDMSV</sequence>
<dbReference type="AlphaFoldDB" id="A0A2P4XTI6"/>
<evidence type="ECO:0000256" key="1">
    <source>
        <dbReference type="ARBA" id="ARBA00022737"/>
    </source>
</evidence>
<dbReference type="EMBL" id="NCKW01008018">
    <property type="protein sequence ID" value="POM68852.1"/>
    <property type="molecule type" value="Genomic_DNA"/>
</dbReference>
<keyword evidence="1" id="KW-0677">Repeat</keyword>